<dbReference type="EMBL" id="CABVPP010000002">
    <property type="protein sequence ID" value="VWB16658.1"/>
    <property type="molecule type" value="Genomic_DNA"/>
</dbReference>
<evidence type="ECO:0000313" key="7">
    <source>
        <dbReference type="EMBL" id="VWB16658.1"/>
    </source>
</evidence>
<evidence type="ECO:0000259" key="4">
    <source>
        <dbReference type="Pfam" id="PF07804"/>
    </source>
</evidence>
<dbReference type="InterPro" id="IPR012893">
    <property type="entry name" value="HipA-like_C"/>
</dbReference>
<dbReference type="EMBL" id="VJSY01000004">
    <property type="protein sequence ID" value="MDR8752318.1"/>
    <property type="molecule type" value="Genomic_DNA"/>
</dbReference>
<evidence type="ECO:0000256" key="3">
    <source>
        <dbReference type="ARBA" id="ARBA00022777"/>
    </source>
</evidence>
<dbReference type="PANTHER" id="PTHR37419">
    <property type="entry name" value="SERINE/THREONINE-PROTEIN KINASE TOXIN HIPA"/>
    <property type="match status" value="1"/>
</dbReference>
<dbReference type="GO" id="GO:0004674">
    <property type="term" value="F:protein serine/threonine kinase activity"/>
    <property type="evidence" value="ECO:0007669"/>
    <property type="project" value="TreeGrafter"/>
</dbReference>
<dbReference type="InterPro" id="IPR052028">
    <property type="entry name" value="HipA_Ser/Thr_kinase"/>
</dbReference>
<keyword evidence="3" id="KW-0418">Kinase</keyword>
<reference evidence="7 8" key="2">
    <citation type="submission" date="2019-09" db="EMBL/GenBank/DDBJ databases">
        <authorList>
            <person name="Depoorter E."/>
        </authorList>
    </citation>
    <scope>NUCLEOTIDE SEQUENCE [LARGE SCALE GENOMIC DNA]</scope>
    <source>
        <strain evidence="7">LMG 26883</strain>
    </source>
</reference>
<dbReference type="AlphaFoldDB" id="A0A6P2HGB1"/>
<proteinExistence type="inferred from homology"/>
<protein>
    <submittedName>
        <fullName evidence="7">Toxin HipA</fullName>
    </submittedName>
</protein>
<name>A0A6P2HGB1_9BURK</name>
<evidence type="ECO:0000313" key="6">
    <source>
        <dbReference type="EMBL" id="MDR8752318.1"/>
    </source>
</evidence>
<sequence length="446" mass="49497">MQPGIQWACRSQPPHCLNVSGCVVAAEERAIMADVEVYIDLDGVPRPVGLLRRHASRREATVTFEYDETWLVDDERFSIEPALALTRGVFPPPPDQSVFGSIGDSAPDTWGRRLMQRAERRQAEREGRRVRTLGELDYLLGVADETRLGALRFRRSGGDEFQTPVPAGVPALIELGRLLQITERILRDEETDEDLQLIFAPGSSLGGARPKASVVDQYGHLSIAKFPKESDEYSIEAWEEVALRLAERAGISTPHHALLEVAGKLVLLSRRFDRTGHIRIPFLSAMSMTGSRDGQRGSYPELVDALTQHGARARADAAQLYRRVTFNVLVSNVDDHLRNHGFLWAGRDGWVLSPAYDLNPTPTDVKARILTTNIDLDEGTCSVDLLESAAEFFGLSLKQARAAIREVADVTRTWQAVAQEVGCRRAEIARMASAFEHDDLDAALRL</sequence>
<evidence type="ECO:0000259" key="5">
    <source>
        <dbReference type="Pfam" id="PF13657"/>
    </source>
</evidence>
<gene>
    <name evidence="7" type="ORF">BPS26883_00623</name>
    <name evidence="6" type="ORF">FEQ00_00721</name>
</gene>
<accession>A0A6P2HGB1</accession>
<keyword evidence="9" id="KW-1185">Reference proteome</keyword>
<dbReference type="Pfam" id="PF13657">
    <property type="entry name" value="Couple_hipA"/>
    <property type="match status" value="1"/>
</dbReference>
<organism evidence="7 8">
    <name type="scientific">Burkholderia pseudomultivorans</name>
    <dbReference type="NCBI Taxonomy" id="1207504"/>
    <lineage>
        <taxon>Bacteria</taxon>
        <taxon>Pseudomonadati</taxon>
        <taxon>Pseudomonadota</taxon>
        <taxon>Betaproteobacteria</taxon>
        <taxon>Burkholderiales</taxon>
        <taxon>Burkholderiaceae</taxon>
        <taxon>Burkholderia</taxon>
        <taxon>Burkholderia cepacia complex</taxon>
    </lineage>
</organism>
<dbReference type="GO" id="GO:0005829">
    <property type="term" value="C:cytosol"/>
    <property type="evidence" value="ECO:0007669"/>
    <property type="project" value="TreeGrafter"/>
</dbReference>
<reference evidence="6 9" key="1">
    <citation type="submission" date="2019-06" db="EMBL/GenBank/DDBJ databases">
        <title>Evolution of Burkholderia multivorans in the lungs of Cystic Fibrosis patients.</title>
        <authorList>
            <person name="Moreira L.M."/>
        </authorList>
    </citation>
    <scope>NUCLEOTIDE SEQUENCE [LARGE SCALE GENOMIC DNA]</scope>
    <source>
        <strain evidence="6 9">VC13239</strain>
    </source>
</reference>
<feature type="domain" description="HipA-like C-terminal" evidence="4">
    <location>
        <begin position="203"/>
        <end position="414"/>
    </location>
</feature>
<dbReference type="Pfam" id="PF07804">
    <property type="entry name" value="HipA_C"/>
    <property type="match status" value="1"/>
</dbReference>
<dbReference type="Proteomes" id="UP001248067">
    <property type="component" value="Unassembled WGS sequence"/>
</dbReference>
<evidence type="ECO:0000256" key="1">
    <source>
        <dbReference type="ARBA" id="ARBA00010164"/>
    </source>
</evidence>
<dbReference type="InterPro" id="IPR017508">
    <property type="entry name" value="HipA_N1"/>
</dbReference>
<dbReference type="PANTHER" id="PTHR37419:SF8">
    <property type="entry name" value="TOXIN YJJJ"/>
    <property type="match status" value="1"/>
</dbReference>
<keyword evidence="2" id="KW-0808">Transferase</keyword>
<evidence type="ECO:0000313" key="8">
    <source>
        <dbReference type="Proteomes" id="UP000494162"/>
    </source>
</evidence>
<evidence type="ECO:0000313" key="9">
    <source>
        <dbReference type="Proteomes" id="UP001248067"/>
    </source>
</evidence>
<dbReference type="Proteomes" id="UP000494162">
    <property type="component" value="Unassembled WGS sequence"/>
</dbReference>
<feature type="domain" description="HipA N-terminal subdomain 1" evidence="5">
    <location>
        <begin position="46"/>
        <end position="129"/>
    </location>
</feature>
<comment type="similarity">
    <text evidence="1">Belongs to the HipA Ser/Thr kinase family.</text>
</comment>
<evidence type="ECO:0000256" key="2">
    <source>
        <dbReference type="ARBA" id="ARBA00022679"/>
    </source>
</evidence>